<gene>
    <name evidence="8" type="ORF">BSTOLATCC_MIC39757</name>
</gene>
<dbReference type="AlphaFoldDB" id="A0AAU9JFE8"/>
<evidence type="ECO:0000256" key="1">
    <source>
        <dbReference type="ARBA" id="ARBA00004123"/>
    </source>
</evidence>
<dbReference type="GO" id="GO:0003729">
    <property type="term" value="F:mRNA binding"/>
    <property type="evidence" value="ECO:0007669"/>
    <property type="project" value="TreeGrafter"/>
</dbReference>
<evidence type="ECO:0000256" key="6">
    <source>
        <dbReference type="PROSITE-ProRule" id="PRU00176"/>
    </source>
</evidence>
<feature type="domain" description="RRM" evidence="7">
    <location>
        <begin position="149"/>
        <end position="223"/>
    </location>
</feature>
<feature type="domain" description="RRM" evidence="7">
    <location>
        <begin position="55"/>
        <end position="131"/>
    </location>
</feature>
<dbReference type="GO" id="GO:0005634">
    <property type="term" value="C:nucleus"/>
    <property type="evidence" value="ECO:0007669"/>
    <property type="project" value="UniProtKB-SubCell"/>
</dbReference>
<name>A0AAU9JFE8_9CILI</name>
<accession>A0AAU9JFE8</accession>
<dbReference type="SMART" id="SM00360">
    <property type="entry name" value="RRM"/>
    <property type="match status" value="2"/>
</dbReference>
<dbReference type="Proteomes" id="UP001162131">
    <property type="component" value="Unassembled WGS sequence"/>
</dbReference>
<dbReference type="InterPro" id="IPR000504">
    <property type="entry name" value="RRM_dom"/>
</dbReference>
<protein>
    <recommendedName>
        <fullName evidence="7">RRM domain-containing protein</fullName>
    </recommendedName>
</protein>
<dbReference type="EMBL" id="CAJZBQ010000039">
    <property type="protein sequence ID" value="CAG9325977.1"/>
    <property type="molecule type" value="Genomic_DNA"/>
</dbReference>
<evidence type="ECO:0000313" key="8">
    <source>
        <dbReference type="EMBL" id="CAG9325977.1"/>
    </source>
</evidence>
<keyword evidence="3" id="KW-0677">Repeat</keyword>
<organism evidence="8 9">
    <name type="scientific">Blepharisma stoltei</name>
    <dbReference type="NCBI Taxonomy" id="1481888"/>
    <lineage>
        <taxon>Eukaryota</taxon>
        <taxon>Sar</taxon>
        <taxon>Alveolata</taxon>
        <taxon>Ciliophora</taxon>
        <taxon>Postciliodesmatophora</taxon>
        <taxon>Heterotrichea</taxon>
        <taxon>Heterotrichida</taxon>
        <taxon>Blepharismidae</taxon>
        <taxon>Blepharisma</taxon>
    </lineage>
</organism>
<evidence type="ECO:0000256" key="3">
    <source>
        <dbReference type="ARBA" id="ARBA00022737"/>
    </source>
</evidence>
<evidence type="ECO:0000256" key="2">
    <source>
        <dbReference type="ARBA" id="ARBA00022664"/>
    </source>
</evidence>
<evidence type="ECO:0000256" key="4">
    <source>
        <dbReference type="ARBA" id="ARBA00022884"/>
    </source>
</evidence>
<dbReference type="PROSITE" id="PS50102">
    <property type="entry name" value="RRM"/>
    <property type="match status" value="2"/>
</dbReference>
<comment type="subcellular location">
    <subcellularLocation>
        <location evidence="1">Nucleus</location>
    </subcellularLocation>
</comment>
<dbReference type="Pfam" id="PF00076">
    <property type="entry name" value="RRM_1"/>
    <property type="match status" value="2"/>
</dbReference>
<dbReference type="CDD" id="cd00590">
    <property type="entry name" value="RRM_SF"/>
    <property type="match status" value="2"/>
</dbReference>
<dbReference type="SUPFAM" id="SSF54928">
    <property type="entry name" value="RNA-binding domain, RBD"/>
    <property type="match status" value="2"/>
</dbReference>
<comment type="caution">
    <text evidence="8">The sequence shown here is derived from an EMBL/GenBank/DDBJ whole genome shotgun (WGS) entry which is preliminary data.</text>
</comment>
<keyword evidence="4 6" id="KW-0694">RNA-binding</keyword>
<dbReference type="GO" id="GO:0005737">
    <property type="term" value="C:cytoplasm"/>
    <property type="evidence" value="ECO:0007669"/>
    <property type="project" value="TreeGrafter"/>
</dbReference>
<keyword evidence="5" id="KW-0539">Nucleus</keyword>
<dbReference type="InterPro" id="IPR035979">
    <property type="entry name" value="RBD_domain_sf"/>
</dbReference>
<dbReference type="InterPro" id="IPR012677">
    <property type="entry name" value="Nucleotide-bd_a/b_plait_sf"/>
</dbReference>
<dbReference type="PANTHER" id="PTHR23003:SF62">
    <property type="entry name" value="SERINE_ARGININE (SR)-TYPE SHUTTLING MRNA BINDING PROTEIN NPL3"/>
    <property type="match status" value="1"/>
</dbReference>
<reference evidence="8" key="1">
    <citation type="submission" date="2021-09" db="EMBL/GenBank/DDBJ databases">
        <authorList>
            <consortium name="AG Swart"/>
            <person name="Singh M."/>
            <person name="Singh A."/>
            <person name="Seah K."/>
            <person name="Emmerich C."/>
        </authorList>
    </citation>
    <scope>NUCLEOTIDE SEQUENCE</scope>
    <source>
        <strain evidence="8">ATCC30299</strain>
    </source>
</reference>
<keyword evidence="2" id="KW-0507">mRNA processing</keyword>
<dbReference type="GO" id="GO:0006397">
    <property type="term" value="P:mRNA processing"/>
    <property type="evidence" value="ECO:0007669"/>
    <property type="project" value="UniProtKB-KW"/>
</dbReference>
<sequence length="233" mass="26643">MFSLTQKSIKICTTNKFWSRSWLFTGKINYFSTQPANKERPREDLNRKENRNYDCEIFVGNINRAVKEKDLLELFRAFGNPILSKALNSRSGDRTSYTFISFDDESQAKKSLKMNGVDFMGSPLKITLSTDRPRSEESKTRPENRDPSKCVYVGNLSYLINETLLGDLFSKFGKVEMIRLNPGRFGHKFAFVQFSNQDEAKEALQLHGKDFQGKTLNVKPAVANKPENNTKSG</sequence>
<evidence type="ECO:0000313" key="9">
    <source>
        <dbReference type="Proteomes" id="UP001162131"/>
    </source>
</evidence>
<evidence type="ECO:0000256" key="5">
    <source>
        <dbReference type="ARBA" id="ARBA00023242"/>
    </source>
</evidence>
<dbReference type="InterPro" id="IPR050374">
    <property type="entry name" value="RRT5_SRSF_SR"/>
</dbReference>
<dbReference type="PANTHER" id="PTHR23003">
    <property type="entry name" value="RNA RECOGNITION MOTIF RRM DOMAIN CONTAINING PROTEIN"/>
    <property type="match status" value="1"/>
</dbReference>
<evidence type="ECO:0000259" key="7">
    <source>
        <dbReference type="PROSITE" id="PS50102"/>
    </source>
</evidence>
<dbReference type="Gene3D" id="3.30.70.330">
    <property type="match status" value="2"/>
</dbReference>
<keyword evidence="9" id="KW-1185">Reference proteome</keyword>
<proteinExistence type="predicted"/>